<evidence type="ECO:0000313" key="9">
    <source>
        <dbReference type="EMBL" id="GLQ54728.1"/>
    </source>
</evidence>
<proteinExistence type="inferred from homology"/>
<dbReference type="Pfam" id="PF00528">
    <property type="entry name" value="BPD_transp_1"/>
    <property type="match status" value="1"/>
</dbReference>
<evidence type="ECO:0000256" key="6">
    <source>
        <dbReference type="ARBA" id="ARBA00023136"/>
    </source>
</evidence>
<evidence type="ECO:0000256" key="1">
    <source>
        <dbReference type="ARBA" id="ARBA00004651"/>
    </source>
</evidence>
<comment type="subcellular location">
    <subcellularLocation>
        <location evidence="1 7">Cell membrane</location>
        <topology evidence="1 7">Multi-pass membrane protein</topology>
    </subcellularLocation>
</comment>
<dbReference type="PANTHER" id="PTHR43163:SF6">
    <property type="entry name" value="DIPEPTIDE TRANSPORT SYSTEM PERMEASE PROTEIN DPPB-RELATED"/>
    <property type="match status" value="1"/>
</dbReference>
<dbReference type="SUPFAM" id="SSF161098">
    <property type="entry name" value="MetI-like"/>
    <property type="match status" value="1"/>
</dbReference>
<dbReference type="Proteomes" id="UP001156691">
    <property type="component" value="Unassembled WGS sequence"/>
</dbReference>
<dbReference type="RefSeq" id="WP_284340179.1">
    <property type="nucleotide sequence ID" value="NZ_BSNS01000009.1"/>
</dbReference>
<evidence type="ECO:0000256" key="7">
    <source>
        <dbReference type="RuleBase" id="RU363032"/>
    </source>
</evidence>
<dbReference type="Gene3D" id="1.10.3720.10">
    <property type="entry name" value="MetI-like"/>
    <property type="match status" value="1"/>
</dbReference>
<evidence type="ECO:0000313" key="10">
    <source>
        <dbReference type="Proteomes" id="UP001156691"/>
    </source>
</evidence>
<keyword evidence="4 7" id="KW-0812">Transmembrane</keyword>
<keyword evidence="10" id="KW-1185">Reference proteome</keyword>
<feature type="domain" description="ABC transmembrane type-1" evidence="8">
    <location>
        <begin position="94"/>
        <end position="295"/>
    </location>
</feature>
<feature type="transmembrane region" description="Helical" evidence="7">
    <location>
        <begin position="9"/>
        <end position="29"/>
    </location>
</feature>
<dbReference type="InterPro" id="IPR035906">
    <property type="entry name" value="MetI-like_sf"/>
</dbReference>
<feature type="transmembrane region" description="Helical" evidence="7">
    <location>
        <begin position="169"/>
        <end position="187"/>
    </location>
</feature>
<evidence type="ECO:0000256" key="4">
    <source>
        <dbReference type="ARBA" id="ARBA00022692"/>
    </source>
</evidence>
<evidence type="ECO:0000256" key="5">
    <source>
        <dbReference type="ARBA" id="ARBA00022989"/>
    </source>
</evidence>
<organism evidence="9 10">
    <name type="scientific">Devosia nitrariae</name>
    <dbReference type="NCBI Taxonomy" id="2071872"/>
    <lineage>
        <taxon>Bacteria</taxon>
        <taxon>Pseudomonadati</taxon>
        <taxon>Pseudomonadota</taxon>
        <taxon>Alphaproteobacteria</taxon>
        <taxon>Hyphomicrobiales</taxon>
        <taxon>Devosiaceae</taxon>
        <taxon>Devosia</taxon>
    </lineage>
</organism>
<dbReference type="PROSITE" id="PS50928">
    <property type="entry name" value="ABC_TM1"/>
    <property type="match status" value="1"/>
</dbReference>
<evidence type="ECO:0000256" key="3">
    <source>
        <dbReference type="ARBA" id="ARBA00022475"/>
    </source>
</evidence>
<dbReference type="CDD" id="cd06261">
    <property type="entry name" value="TM_PBP2"/>
    <property type="match status" value="1"/>
</dbReference>
<gene>
    <name evidence="9" type="ORF">GCM10010862_19870</name>
</gene>
<keyword evidence="3" id="KW-1003">Cell membrane</keyword>
<reference evidence="10" key="1">
    <citation type="journal article" date="2019" name="Int. J. Syst. Evol. Microbiol.">
        <title>The Global Catalogue of Microorganisms (GCM) 10K type strain sequencing project: providing services to taxonomists for standard genome sequencing and annotation.</title>
        <authorList>
            <consortium name="The Broad Institute Genomics Platform"/>
            <consortium name="The Broad Institute Genome Sequencing Center for Infectious Disease"/>
            <person name="Wu L."/>
            <person name="Ma J."/>
        </authorList>
    </citation>
    <scope>NUCLEOTIDE SEQUENCE [LARGE SCALE GENOMIC DNA]</scope>
    <source>
        <strain evidence="10">NBRC 112416</strain>
    </source>
</reference>
<dbReference type="InterPro" id="IPR000515">
    <property type="entry name" value="MetI-like"/>
</dbReference>
<feature type="transmembrane region" description="Helical" evidence="7">
    <location>
        <begin position="134"/>
        <end position="157"/>
    </location>
</feature>
<evidence type="ECO:0000256" key="2">
    <source>
        <dbReference type="ARBA" id="ARBA00022448"/>
    </source>
</evidence>
<comment type="caution">
    <text evidence="9">The sequence shown here is derived from an EMBL/GenBank/DDBJ whole genome shotgun (WGS) entry which is preliminary data.</text>
</comment>
<keyword evidence="5 7" id="KW-1133">Transmembrane helix</keyword>
<comment type="similarity">
    <text evidence="7">Belongs to the binding-protein-dependent transport system permease family.</text>
</comment>
<accession>A0ABQ5W4N7</accession>
<name>A0ABQ5W4N7_9HYPH</name>
<feature type="transmembrane region" description="Helical" evidence="7">
    <location>
        <begin position="272"/>
        <end position="298"/>
    </location>
</feature>
<evidence type="ECO:0000259" key="8">
    <source>
        <dbReference type="PROSITE" id="PS50928"/>
    </source>
</evidence>
<keyword evidence="6 7" id="KW-0472">Membrane</keyword>
<sequence length="305" mass="32716">MLAFIRGRLLSGLLTIFGVVVLVFFLARLTGSPIDLFFPEGATQAQLESFSRAHGLDRPLLEQFWVFLSNAARGDFGMSIWQQRPALQAALSEMPATLMLTFLAMTVSVIIAVVLGTIAAAFRFRLVDRIITILTLATGSIPHFWFALVSILVFAIILRLVPTSGAGNWQSWILPVATVSLGPIGILTQVTRGAMIEVLSSGFVRNARARGFGSTRILYRHALRNAALPIIAVAGDIAAGMVNGAIIVSVVFAFPGIGKAIIGAVLARDFPVLQACIVVVGIAVVLLNLIIDLIYVVVDPRVRLS</sequence>
<keyword evidence="2 7" id="KW-0813">Transport</keyword>
<feature type="transmembrane region" description="Helical" evidence="7">
    <location>
        <begin position="98"/>
        <end position="122"/>
    </location>
</feature>
<protein>
    <submittedName>
        <fullName evidence="9">ABC transporter permease</fullName>
    </submittedName>
</protein>
<dbReference type="PANTHER" id="PTHR43163">
    <property type="entry name" value="DIPEPTIDE TRANSPORT SYSTEM PERMEASE PROTEIN DPPB-RELATED"/>
    <property type="match status" value="1"/>
</dbReference>
<dbReference type="EMBL" id="BSNS01000009">
    <property type="protein sequence ID" value="GLQ54728.1"/>
    <property type="molecule type" value="Genomic_DNA"/>
</dbReference>